<accession>A0ABW3QVP3</accession>
<evidence type="ECO:0000313" key="5">
    <source>
        <dbReference type="EMBL" id="MFD1148877.1"/>
    </source>
</evidence>
<reference evidence="6" key="1">
    <citation type="journal article" date="2019" name="Int. J. Syst. Evol. Microbiol.">
        <title>The Global Catalogue of Microorganisms (GCM) 10K type strain sequencing project: providing services to taxonomists for standard genome sequencing and annotation.</title>
        <authorList>
            <consortium name="The Broad Institute Genomics Platform"/>
            <consortium name="The Broad Institute Genome Sequencing Center for Infectious Disease"/>
            <person name="Wu L."/>
            <person name="Ma J."/>
        </authorList>
    </citation>
    <scope>NUCLEOTIDE SEQUENCE [LARGE SCALE GENOMIC DNA]</scope>
    <source>
        <strain evidence="6">CCUG 60214</strain>
    </source>
</reference>
<protein>
    <submittedName>
        <fullName evidence="5">Aklavinone 12-hydroxylase RdmE</fullName>
        <ecNumber evidence="5">1.14.13.180</ecNumber>
    </submittedName>
</protein>
<keyword evidence="6" id="KW-1185">Reference proteome</keyword>
<dbReference type="NCBIfam" id="NF046068">
    <property type="entry name" value="AkvoneHdxseDnrF"/>
    <property type="match status" value="1"/>
</dbReference>
<sequence>MRDECAQVVVVGAGLGGLSAAVFLAQQGIGVLGISKHRGTSPHPKAAGQTHRTMELLRRAGVADEVLAGSAGVAGGLVIKVAESLRGRVFHTIVHEDDELDTGLSPERHGMSGQDHVEPVLLRRARELGADVRFETELVSFEQDDDGVTALVRDRPSGREWTVRADYLVAADGHRGAVREALGIARQGRGPLSHHIGVVFDADLADHLVQDRFTLFYLRNQAFTGVLAATNTERRNVFTVEYDPARESLADYPPQRCAELLRIATDVPDLEPDIVEVTAWEMAAWVSDRFRSGRVFLVGDAAKVTPPTGGLGGNTAIGDGHDIAWKLAAVLKGEAGPGLLDSYEAERRPYAELVVDGSFANYVQRFAPHLAGPDVPEPIDPLRLVLGYRCRSGAVLVEDDDPAPMEDPAQPSGRPGFRAPHVTVEHDGAVKSTVDLFRGWTLLTLNPDWAAADVTAPPALDVPVVRDTTGELAKRYGIGEEGASLIRPDGVVAWLDPERPTDATAQVTAALTAVLSR</sequence>
<dbReference type="InterPro" id="IPR036188">
    <property type="entry name" value="FAD/NAD-bd_sf"/>
</dbReference>
<dbReference type="EC" id="1.14.13.180" evidence="5"/>
<evidence type="ECO:0000256" key="2">
    <source>
        <dbReference type="ARBA" id="ARBA00022630"/>
    </source>
</evidence>
<name>A0ABW3QVP3_9PSEU</name>
<dbReference type="InterPro" id="IPR002938">
    <property type="entry name" value="FAD-bd"/>
</dbReference>
<dbReference type="SUPFAM" id="SSF51905">
    <property type="entry name" value="FAD/NAD(P)-binding domain"/>
    <property type="match status" value="1"/>
</dbReference>
<dbReference type="PANTHER" id="PTHR43004">
    <property type="entry name" value="TRK SYSTEM POTASSIUM UPTAKE PROTEIN"/>
    <property type="match status" value="1"/>
</dbReference>
<keyword evidence="3" id="KW-0274">FAD</keyword>
<keyword evidence="2" id="KW-0285">Flavoprotein</keyword>
<proteinExistence type="predicted"/>
<evidence type="ECO:0000313" key="6">
    <source>
        <dbReference type="Proteomes" id="UP001597168"/>
    </source>
</evidence>
<comment type="caution">
    <text evidence="5">The sequence shown here is derived from an EMBL/GenBank/DDBJ whole genome shotgun (WGS) entry which is preliminary data.</text>
</comment>
<dbReference type="Pfam" id="PF01494">
    <property type="entry name" value="FAD_binding_3"/>
    <property type="match status" value="1"/>
</dbReference>
<dbReference type="GO" id="GO:0016491">
    <property type="term" value="F:oxidoreductase activity"/>
    <property type="evidence" value="ECO:0007669"/>
    <property type="project" value="UniProtKB-KW"/>
</dbReference>
<evidence type="ECO:0000256" key="1">
    <source>
        <dbReference type="ARBA" id="ARBA00001974"/>
    </source>
</evidence>
<dbReference type="InterPro" id="IPR050641">
    <property type="entry name" value="RIFMO-like"/>
</dbReference>
<comment type="cofactor">
    <cofactor evidence="1">
        <name>FAD</name>
        <dbReference type="ChEBI" id="CHEBI:57692"/>
    </cofactor>
</comment>
<feature type="domain" description="FAD-binding" evidence="4">
    <location>
        <begin position="6"/>
        <end position="357"/>
    </location>
</feature>
<dbReference type="Proteomes" id="UP001597168">
    <property type="component" value="Unassembled WGS sequence"/>
</dbReference>
<dbReference type="EMBL" id="JBHTLK010000081">
    <property type="protein sequence ID" value="MFD1148877.1"/>
    <property type="molecule type" value="Genomic_DNA"/>
</dbReference>
<gene>
    <name evidence="5" type="primary">rdmE</name>
    <name evidence="5" type="ORF">ACFQ3T_17240</name>
</gene>
<dbReference type="Gene3D" id="3.40.30.120">
    <property type="match status" value="1"/>
</dbReference>
<dbReference type="Gene3D" id="3.30.9.10">
    <property type="entry name" value="D-Amino Acid Oxidase, subunit A, domain 2"/>
    <property type="match status" value="1"/>
</dbReference>
<dbReference type="PANTHER" id="PTHR43004:SF19">
    <property type="entry name" value="BINDING MONOOXYGENASE, PUTATIVE (JCVI)-RELATED"/>
    <property type="match status" value="1"/>
</dbReference>
<evidence type="ECO:0000259" key="4">
    <source>
        <dbReference type="Pfam" id="PF01494"/>
    </source>
</evidence>
<dbReference type="Pfam" id="PF21274">
    <property type="entry name" value="Rng_hyd_C"/>
    <property type="match status" value="1"/>
</dbReference>
<dbReference type="NCBIfam" id="NF046069">
    <property type="entry name" value="AkvoneHdxseRdmE"/>
    <property type="match status" value="1"/>
</dbReference>
<dbReference type="RefSeq" id="WP_380724293.1">
    <property type="nucleotide sequence ID" value="NZ_JBHTLK010000081.1"/>
</dbReference>
<dbReference type="Gene3D" id="3.50.50.60">
    <property type="entry name" value="FAD/NAD(P)-binding domain"/>
    <property type="match status" value="1"/>
</dbReference>
<organism evidence="5 6">
    <name type="scientific">Saccharothrix hoggarensis</name>
    <dbReference type="NCBI Taxonomy" id="913853"/>
    <lineage>
        <taxon>Bacteria</taxon>
        <taxon>Bacillati</taxon>
        <taxon>Actinomycetota</taxon>
        <taxon>Actinomycetes</taxon>
        <taxon>Pseudonocardiales</taxon>
        <taxon>Pseudonocardiaceae</taxon>
        <taxon>Saccharothrix</taxon>
    </lineage>
</organism>
<dbReference type="PRINTS" id="PR00420">
    <property type="entry name" value="RNGMNOXGNASE"/>
</dbReference>
<evidence type="ECO:0000256" key="3">
    <source>
        <dbReference type="ARBA" id="ARBA00022827"/>
    </source>
</evidence>
<keyword evidence="5" id="KW-0560">Oxidoreductase</keyword>